<protein>
    <submittedName>
        <fullName evidence="1">Uncharacterized protein</fullName>
    </submittedName>
</protein>
<name>A0ABS4YRK1_9MICC</name>
<gene>
    <name evidence="1" type="ORF">JOF48_000024</name>
</gene>
<evidence type="ECO:0000313" key="2">
    <source>
        <dbReference type="Proteomes" id="UP000711614"/>
    </source>
</evidence>
<accession>A0ABS4YRK1</accession>
<proteinExistence type="predicted"/>
<sequence length="140" mass="14943">MARFVIDPPAAIELARGNVDIAAGHQLVAPSALRSQCLSIMYRAVRNEELPAAEAWNLLDHITSLRIRLLNDRVSRAQTWRVAALLGSEDTAEAEYIAVGQLQADYLIALDPGLATRAGGLIALAPLAALGQEGWPPPGL</sequence>
<dbReference type="RefSeq" id="WP_209676107.1">
    <property type="nucleotide sequence ID" value="NZ_JAGIOI010000001.1"/>
</dbReference>
<comment type="caution">
    <text evidence="1">The sequence shown here is derived from an EMBL/GenBank/DDBJ whole genome shotgun (WGS) entry which is preliminary data.</text>
</comment>
<dbReference type="Proteomes" id="UP000711614">
    <property type="component" value="Unassembled WGS sequence"/>
</dbReference>
<dbReference type="Gene3D" id="3.40.50.1010">
    <property type="entry name" value="5'-nuclease"/>
    <property type="match status" value="1"/>
</dbReference>
<evidence type="ECO:0000313" key="1">
    <source>
        <dbReference type="EMBL" id="MBP2411225.1"/>
    </source>
</evidence>
<keyword evidence="2" id="KW-1185">Reference proteome</keyword>
<organism evidence="1 2">
    <name type="scientific">Arthrobacter stackebrandtii</name>
    <dbReference type="NCBI Taxonomy" id="272161"/>
    <lineage>
        <taxon>Bacteria</taxon>
        <taxon>Bacillati</taxon>
        <taxon>Actinomycetota</taxon>
        <taxon>Actinomycetes</taxon>
        <taxon>Micrococcales</taxon>
        <taxon>Micrococcaceae</taxon>
        <taxon>Arthrobacter</taxon>
    </lineage>
</organism>
<dbReference type="EMBL" id="JAGIOI010000001">
    <property type="protein sequence ID" value="MBP2411225.1"/>
    <property type="molecule type" value="Genomic_DNA"/>
</dbReference>
<reference evidence="1 2" key="1">
    <citation type="submission" date="2021-03" db="EMBL/GenBank/DDBJ databases">
        <title>Sequencing the genomes of 1000 actinobacteria strains.</title>
        <authorList>
            <person name="Klenk H.-P."/>
        </authorList>
    </citation>
    <scope>NUCLEOTIDE SEQUENCE [LARGE SCALE GENOMIC DNA]</scope>
    <source>
        <strain evidence="1 2">DSM 16005</strain>
    </source>
</reference>